<name>A0A3D8L908_9BACT</name>
<sequence length="80" mass="8817">MQQVFLLPATAQSNGFIFCFADVPIESRQRGIRAAIQTIEGCPGVINTQPLPLLLLSIKLSCGEKHRMDFITNLSTAKRT</sequence>
<protein>
    <submittedName>
        <fullName evidence="1">Uncharacterized protein</fullName>
    </submittedName>
</protein>
<evidence type="ECO:0000313" key="2">
    <source>
        <dbReference type="Proteomes" id="UP000256708"/>
    </source>
</evidence>
<organism evidence="1 2">
    <name type="scientific">Pontibacter diazotrophicus</name>
    <dbReference type="NCBI Taxonomy" id="1400979"/>
    <lineage>
        <taxon>Bacteria</taxon>
        <taxon>Pseudomonadati</taxon>
        <taxon>Bacteroidota</taxon>
        <taxon>Cytophagia</taxon>
        <taxon>Cytophagales</taxon>
        <taxon>Hymenobacteraceae</taxon>
        <taxon>Pontibacter</taxon>
    </lineage>
</organism>
<evidence type="ECO:0000313" key="1">
    <source>
        <dbReference type="EMBL" id="RDV13889.1"/>
    </source>
</evidence>
<dbReference type="Proteomes" id="UP000256708">
    <property type="component" value="Unassembled WGS sequence"/>
</dbReference>
<accession>A0A3D8L908</accession>
<keyword evidence="2" id="KW-1185">Reference proteome</keyword>
<proteinExistence type="predicted"/>
<dbReference type="AlphaFoldDB" id="A0A3D8L908"/>
<reference evidence="2" key="1">
    <citation type="submission" date="2018-08" db="EMBL/GenBank/DDBJ databases">
        <authorList>
            <person name="Liu Z.-W."/>
            <person name="Du Z.-J."/>
        </authorList>
    </citation>
    <scope>NUCLEOTIDE SEQUENCE [LARGE SCALE GENOMIC DNA]</scope>
    <source>
        <strain evidence="2">H4X</strain>
    </source>
</reference>
<dbReference type="EMBL" id="QRGR01000020">
    <property type="protein sequence ID" value="RDV13889.1"/>
    <property type="molecule type" value="Genomic_DNA"/>
</dbReference>
<gene>
    <name evidence="1" type="ORF">DXT99_17855</name>
</gene>
<comment type="caution">
    <text evidence="1">The sequence shown here is derived from an EMBL/GenBank/DDBJ whole genome shotgun (WGS) entry which is preliminary data.</text>
</comment>